<dbReference type="EMBL" id="JANBUW010001446">
    <property type="protein sequence ID" value="KAJ2843347.1"/>
    <property type="molecule type" value="Genomic_DNA"/>
</dbReference>
<accession>A0A9W8I7F4</accession>
<evidence type="ECO:0000313" key="2">
    <source>
        <dbReference type="EMBL" id="KAJ2843347.1"/>
    </source>
</evidence>
<dbReference type="SUPFAM" id="SSF53067">
    <property type="entry name" value="Actin-like ATPase domain"/>
    <property type="match status" value="1"/>
</dbReference>
<dbReference type="GO" id="GO:0016301">
    <property type="term" value="F:kinase activity"/>
    <property type="evidence" value="ECO:0007669"/>
    <property type="project" value="InterPro"/>
</dbReference>
<comment type="caution">
    <text evidence="2">The sequence shown here is derived from an EMBL/GenBank/DDBJ whole genome shotgun (WGS) entry which is preliminary data.</text>
</comment>
<dbReference type="AlphaFoldDB" id="A0A9W8I7F4"/>
<gene>
    <name evidence="2" type="ORF">IWW36_005592</name>
</gene>
<dbReference type="InterPro" id="IPR043129">
    <property type="entry name" value="ATPase_NBD"/>
</dbReference>
<organism evidence="2 3">
    <name type="scientific">Coemansia brasiliensis</name>
    <dbReference type="NCBI Taxonomy" id="2650707"/>
    <lineage>
        <taxon>Eukaryota</taxon>
        <taxon>Fungi</taxon>
        <taxon>Fungi incertae sedis</taxon>
        <taxon>Zoopagomycota</taxon>
        <taxon>Kickxellomycotina</taxon>
        <taxon>Kickxellomycetes</taxon>
        <taxon>Kickxellales</taxon>
        <taxon>Kickxellaceae</taxon>
        <taxon>Coemansia</taxon>
    </lineage>
</organism>
<dbReference type="GO" id="GO:0005975">
    <property type="term" value="P:carbohydrate metabolic process"/>
    <property type="evidence" value="ECO:0007669"/>
    <property type="project" value="InterPro"/>
</dbReference>
<keyword evidence="3" id="KW-1185">Reference proteome</keyword>
<dbReference type="OrthoDB" id="1728974at2759"/>
<sequence>MAPNAFGFYYLATEILPYAKGVFRFEKCDKGDIVCPSGAKYKQVDTFSSDANWNDARAIVESQFMSMCVDYNRKKAGALTGVAITGGASKSRAIQQAIADILGVPVFAAGIQTAEGVDKQALAMPAYGGAIRALNQLDIPLDASTKSKPDSAVSYVLQHICRTNCNKHAVYAQALDDFEFLRDFASRTSISS</sequence>
<name>A0A9W8I7F4_9FUNG</name>
<dbReference type="Proteomes" id="UP001139887">
    <property type="component" value="Unassembled WGS sequence"/>
</dbReference>
<evidence type="ECO:0000313" key="3">
    <source>
        <dbReference type="Proteomes" id="UP001139887"/>
    </source>
</evidence>
<protein>
    <recommendedName>
        <fullName evidence="1">Carbohydrate kinase FGGY C-terminal domain-containing protein</fullName>
    </recommendedName>
</protein>
<dbReference type="Gene3D" id="3.30.420.40">
    <property type="match status" value="1"/>
</dbReference>
<reference evidence="2" key="1">
    <citation type="submission" date="2022-07" db="EMBL/GenBank/DDBJ databases">
        <title>Phylogenomic reconstructions and comparative analyses of Kickxellomycotina fungi.</title>
        <authorList>
            <person name="Reynolds N.K."/>
            <person name="Stajich J.E."/>
            <person name="Barry K."/>
            <person name="Grigoriev I.V."/>
            <person name="Crous P."/>
            <person name="Smith M.E."/>
        </authorList>
    </citation>
    <scope>NUCLEOTIDE SEQUENCE</scope>
    <source>
        <strain evidence="2">NRRL 1566</strain>
    </source>
</reference>
<dbReference type="InterPro" id="IPR018485">
    <property type="entry name" value="FGGY_C"/>
</dbReference>
<evidence type="ECO:0000259" key="1">
    <source>
        <dbReference type="Pfam" id="PF02782"/>
    </source>
</evidence>
<feature type="domain" description="Carbohydrate kinase FGGY C-terminal" evidence="1">
    <location>
        <begin position="56"/>
        <end position="111"/>
    </location>
</feature>
<dbReference type="Pfam" id="PF02782">
    <property type="entry name" value="FGGY_C"/>
    <property type="match status" value="1"/>
</dbReference>
<proteinExistence type="predicted"/>